<reference evidence="10" key="1">
    <citation type="submission" date="2020-05" db="EMBL/GenBank/DDBJ databases">
        <authorList>
            <person name="Chiriac C."/>
            <person name="Salcher M."/>
            <person name="Ghai R."/>
            <person name="Kavagutti S V."/>
        </authorList>
    </citation>
    <scope>NUCLEOTIDE SEQUENCE</scope>
</reference>
<dbReference type="InterPro" id="IPR003439">
    <property type="entry name" value="ABC_transporter-like_ATP-bd"/>
</dbReference>
<comment type="subcellular location">
    <subcellularLocation>
        <location evidence="1">Cell membrane</location>
        <topology evidence="1">Peripheral membrane protein</topology>
    </subcellularLocation>
</comment>
<organism evidence="10">
    <name type="scientific">freshwater metagenome</name>
    <dbReference type="NCBI Taxonomy" id="449393"/>
    <lineage>
        <taxon>unclassified sequences</taxon>
        <taxon>metagenomes</taxon>
        <taxon>ecological metagenomes</taxon>
    </lineage>
</organism>
<evidence type="ECO:0000256" key="2">
    <source>
        <dbReference type="ARBA" id="ARBA00022448"/>
    </source>
</evidence>
<dbReference type="EMBL" id="CAFBMB010000040">
    <property type="protein sequence ID" value="CAB4896461.1"/>
    <property type="molecule type" value="Genomic_DNA"/>
</dbReference>
<dbReference type="CDD" id="cd03215">
    <property type="entry name" value="ABC_Carb_Monos_II"/>
    <property type="match status" value="1"/>
</dbReference>
<evidence type="ECO:0000256" key="3">
    <source>
        <dbReference type="ARBA" id="ARBA00022475"/>
    </source>
</evidence>
<dbReference type="GO" id="GO:0005524">
    <property type="term" value="F:ATP binding"/>
    <property type="evidence" value="ECO:0007669"/>
    <property type="project" value="UniProtKB-KW"/>
</dbReference>
<keyword evidence="7" id="KW-1278">Translocase</keyword>
<dbReference type="SMART" id="SM00382">
    <property type="entry name" value="AAA"/>
    <property type="match status" value="2"/>
</dbReference>
<proteinExistence type="predicted"/>
<dbReference type="InterPro" id="IPR017871">
    <property type="entry name" value="ABC_transporter-like_CS"/>
</dbReference>
<dbReference type="FunFam" id="3.40.50.300:FF:000127">
    <property type="entry name" value="Ribose import ATP-binding protein RbsA"/>
    <property type="match status" value="1"/>
</dbReference>
<evidence type="ECO:0000313" key="10">
    <source>
        <dbReference type="EMBL" id="CAB4896461.1"/>
    </source>
</evidence>
<dbReference type="InterPro" id="IPR050107">
    <property type="entry name" value="ABC_carbohydrate_import_ATPase"/>
</dbReference>
<evidence type="ECO:0000256" key="6">
    <source>
        <dbReference type="ARBA" id="ARBA00022840"/>
    </source>
</evidence>
<sequence>MPRLEVRGLSKSFLGANALQDVSFKIMPGEVLALIGENGAGKSTLIRILSGAHRPDAGEVLIDGDKVDISGPRDAENLGIATVYQELSLFPELSVAENLVFGAFPGRGIIDWRAAKREAGEFLTSLDVEIDVTKRVRDLSIAEKQMLEIAKALYRRAQIVILDEPTAVLGGEDVDHLLALVQGLAKHGVSVIFVSHRLNEVFGLADNYVVLKDGRLTGTGPISQTNHDDLVSKMVGREFARSERAVNKTVGDVVLEVENLSVDGVLNSISLTVRAGEVLGIAGLRGAGRTELARAIYGVDPITAGVVRIKGLAVANGSPLKTIRAGLGLVPEERKTQGIFIAMSTAANIPMVKMLKRGLHTIHPAEERKLAETYKTKLSIKVTNLAAAVASLSGGNQQKVVLAKWLDAGVDVLILDEPTRGIDIGAKQEIYQLIRELCNQGLAIIVISSELPEVLALSNRILVLHHGDAVAELDGQTATEEQIMLHAVGGSRK</sequence>
<evidence type="ECO:0000256" key="8">
    <source>
        <dbReference type="ARBA" id="ARBA00023136"/>
    </source>
</evidence>
<keyword evidence="2" id="KW-0813">Transport</keyword>
<keyword evidence="4" id="KW-0677">Repeat</keyword>
<keyword evidence="3" id="KW-1003">Cell membrane</keyword>
<gene>
    <name evidence="10" type="ORF">UFOPK3516_00711</name>
</gene>
<evidence type="ECO:0000256" key="5">
    <source>
        <dbReference type="ARBA" id="ARBA00022741"/>
    </source>
</evidence>
<dbReference type="PANTHER" id="PTHR43790:SF9">
    <property type="entry name" value="GALACTOFURANOSE TRANSPORTER ATP-BINDING PROTEIN YTFR"/>
    <property type="match status" value="1"/>
</dbReference>
<dbReference type="InterPro" id="IPR003593">
    <property type="entry name" value="AAA+_ATPase"/>
</dbReference>
<dbReference type="SUPFAM" id="SSF52540">
    <property type="entry name" value="P-loop containing nucleoside triphosphate hydrolases"/>
    <property type="match status" value="2"/>
</dbReference>
<dbReference type="CDD" id="cd03216">
    <property type="entry name" value="ABC_Carb_Monos_I"/>
    <property type="match status" value="1"/>
</dbReference>
<evidence type="ECO:0000259" key="9">
    <source>
        <dbReference type="PROSITE" id="PS50893"/>
    </source>
</evidence>
<feature type="domain" description="ABC transporter" evidence="9">
    <location>
        <begin position="248"/>
        <end position="491"/>
    </location>
</feature>
<dbReference type="GO" id="GO:0005886">
    <property type="term" value="C:plasma membrane"/>
    <property type="evidence" value="ECO:0007669"/>
    <property type="project" value="UniProtKB-SubCell"/>
</dbReference>
<dbReference type="PANTHER" id="PTHR43790">
    <property type="entry name" value="CARBOHYDRATE TRANSPORT ATP-BINDING PROTEIN MG119-RELATED"/>
    <property type="match status" value="1"/>
</dbReference>
<dbReference type="PROSITE" id="PS50893">
    <property type="entry name" value="ABC_TRANSPORTER_2"/>
    <property type="match status" value="2"/>
</dbReference>
<keyword evidence="8" id="KW-0472">Membrane</keyword>
<evidence type="ECO:0000256" key="4">
    <source>
        <dbReference type="ARBA" id="ARBA00022737"/>
    </source>
</evidence>
<keyword evidence="5" id="KW-0547">Nucleotide-binding</keyword>
<dbReference type="InterPro" id="IPR027417">
    <property type="entry name" value="P-loop_NTPase"/>
</dbReference>
<keyword evidence="6" id="KW-0067">ATP-binding</keyword>
<evidence type="ECO:0000256" key="7">
    <source>
        <dbReference type="ARBA" id="ARBA00022967"/>
    </source>
</evidence>
<dbReference type="Pfam" id="PF00005">
    <property type="entry name" value="ABC_tran"/>
    <property type="match status" value="2"/>
</dbReference>
<feature type="domain" description="ABC transporter" evidence="9">
    <location>
        <begin position="4"/>
        <end position="238"/>
    </location>
</feature>
<dbReference type="GO" id="GO:0016887">
    <property type="term" value="F:ATP hydrolysis activity"/>
    <property type="evidence" value="ECO:0007669"/>
    <property type="project" value="InterPro"/>
</dbReference>
<evidence type="ECO:0000256" key="1">
    <source>
        <dbReference type="ARBA" id="ARBA00004202"/>
    </source>
</evidence>
<dbReference type="Gene3D" id="3.40.50.300">
    <property type="entry name" value="P-loop containing nucleotide triphosphate hydrolases"/>
    <property type="match status" value="2"/>
</dbReference>
<name>A0A6J7FLZ5_9ZZZZ</name>
<protein>
    <submittedName>
        <fullName evidence="10">Unannotated protein</fullName>
    </submittedName>
</protein>
<dbReference type="PROSITE" id="PS00211">
    <property type="entry name" value="ABC_TRANSPORTER_1"/>
    <property type="match status" value="1"/>
</dbReference>
<dbReference type="AlphaFoldDB" id="A0A6J7FLZ5"/>
<accession>A0A6J7FLZ5</accession>